<gene>
    <name evidence="1" type="ORF">PHYPA_019231</name>
</gene>
<dbReference type="EnsemblPlants" id="Pp3c15_3019V3.1">
    <property type="protein sequence ID" value="PAC:32927242.CDS.1"/>
    <property type="gene ID" value="Pp3c15_3019"/>
</dbReference>
<dbReference type="EMBL" id="ABEU02000015">
    <property type="protein sequence ID" value="PNR38953.1"/>
    <property type="molecule type" value="Genomic_DNA"/>
</dbReference>
<dbReference type="Proteomes" id="UP000006727">
    <property type="component" value="Chromosome 15"/>
</dbReference>
<evidence type="ECO:0000313" key="2">
    <source>
        <dbReference type="EnsemblPlants" id="PAC:32927242.CDS.1"/>
    </source>
</evidence>
<protein>
    <submittedName>
        <fullName evidence="1 2">Uncharacterized protein</fullName>
    </submittedName>
</protein>
<organism evidence="1">
    <name type="scientific">Physcomitrium patens</name>
    <name type="common">Spreading-leaved earth moss</name>
    <name type="synonym">Physcomitrella patens</name>
    <dbReference type="NCBI Taxonomy" id="3218"/>
    <lineage>
        <taxon>Eukaryota</taxon>
        <taxon>Viridiplantae</taxon>
        <taxon>Streptophyta</taxon>
        <taxon>Embryophyta</taxon>
        <taxon>Bryophyta</taxon>
        <taxon>Bryophytina</taxon>
        <taxon>Bryopsida</taxon>
        <taxon>Funariidae</taxon>
        <taxon>Funariales</taxon>
        <taxon>Funariaceae</taxon>
        <taxon>Physcomitrium</taxon>
    </lineage>
</organism>
<sequence>MLILQRGFKFALWRLRASVCLCVSRPRATLSSARRFTFEQILFVRYMDFRPELAYLDIHPWFVGIHICVLVFVCNIFIGEDTVCSDDGHVCVARKEFTQFLNLVDFSQFIKKKVLNFGLLHTSF</sequence>
<name>A0A2K1JBM9_PHYPA</name>
<reference evidence="1 3" key="2">
    <citation type="journal article" date="2018" name="Plant J.">
        <title>The Physcomitrella patens chromosome-scale assembly reveals moss genome structure and evolution.</title>
        <authorList>
            <person name="Lang D."/>
            <person name="Ullrich K.K."/>
            <person name="Murat F."/>
            <person name="Fuchs J."/>
            <person name="Jenkins J."/>
            <person name="Haas F.B."/>
            <person name="Piednoel M."/>
            <person name="Gundlach H."/>
            <person name="Van Bel M."/>
            <person name="Meyberg R."/>
            <person name="Vives C."/>
            <person name="Morata J."/>
            <person name="Symeonidi A."/>
            <person name="Hiss M."/>
            <person name="Muchero W."/>
            <person name="Kamisugi Y."/>
            <person name="Saleh O."/>
            <person name="Blanc G."/>
            <person name="Decker E.L."/>
            <person name="van Gessel N."/>
            <person name="Grimwood J."/>
            <person name="Hayes R.D."/>
            <person name="Graham S.W."/>
            <person name="Gunter L.E."/>
            <person name="McDaniel S.F."/>
            <person name="Hoernstein S.N.W."/>
            <person name="Larsson A."/>
            <person name="Li F.W."/>
            <person name="Perroud P.F."/>
            <person name="Phillips J."/>
            <person name="Ranjan P."/>
            <person name="Rokshar D.S."/>
            <person name="Rothfels C.J."/>
            <person name="Schneider L."/>
            <person name="Shu S."/>
            <person name="Stevenson D.W."/>
            <person name="Thummler F."/>
            <person name="Tillich M."/>
            <person name="Villarreal Aguilar J.C."/>
            <person name="Widiez T."/>
            <person name="Wong G.K."/>
            <person name="Wymore A."/>
            <person name="Zhang Y."/>
            <person name="Zimmer A.D."/>
            <person name="Quatrano R.S."/>
            <person name="Mayer K.F.X."/>
            <person name="Goodstein D."/>
            <person name="Casacuberta J.M."/>
            <person name="Vandepoele K."/>
            <person name="Reski R."/>
            <person name="Cuming A.C."/>
            <person name="Tuskan G.A."/>
            <person name="Maumus F."/>
            <person name="Salse J."/>
            <person name="Schmutz J."/>
            <person name="Rensing S.A."/>
        </authorList>
    </citation>
    <scope>NUCLEOTIDE SEQUENCE [LARGE SCALE GENOMIC DNA]</scope>
    <source>
        <strain evidence="2 3">cv. Gransden 2004</strain>
    </source>
</reference>
<accession>A0A2K1JBM9</accession>
<evidence type="ECO:0000313" key="3">
    <source>
        <dbReference type="Proteomes" id="UP000006727"/>
    </source>
</evidence>
<dbReference type="Gramene" id="Pp3c15_3019V3.1">
    <property type="protein sequence ID" value="PAC:32927242.CDS.1"/>
    <property type="gene ID" value="Pp3c15_3019"/>
</dbReference>
<dbReference type="AlphaFoldDB" id="A0A2K1JBM9"/>
<reference evidence="2" key="3">
    <citation type="submission" date="2020-12" db="UniProtKB">
        <authorList>
            <consortium name="EnsemblPlants"/>
        </authorList>
    </citation>
    <scope>IDENTIFICATION</scope>
</reference>
<evidence type="ECO:0000313" key="1">
    <source>
        <dbReference type="EMBL" id="PNR38953.1"/>
    </source>
</evidence>
<proteinExistence type="predicted"/>
<reference evidence="1 3" key="1">
    <citation type="journal article" date="2008" name="Science">
        <title>The Physcomitrella genome reveals evolutionary insights into the conquest of land by plants.</title>
        <authorList>
            <person name="Rensing S."/>
            <person name="Lang D."/>
            <person name="Zimmer A."/>
            <person name="Terry A."/>
            <person name="Salamov A."/>
            <person name="Shapiro H."/>
            <person name="Nishiyama T."/>
            <person name="Perroud P.-F."/>
            <person name="Lindquist E."/>
            <person name="Kamisugi Y."/>
            <person name="Tanahashi T."/>
            <person name="Sakakibara K."/>
            <person name="Fujita T."/>
            <person name="Oishi K."/>
            <person name="Shin-I T."/>
            <person name="Kuroki Y."/>
            <person name="Toyoda A."/>
            <person name="Suzuki Y."/>
            <person name="Hashimoto A."/>
            <person name="Yamaguchi K."/>
            <person name="Sugano A."/>
            <person name="Kohara Y."/>
            <person name="Fujiyama A."/>
            <person name="Anterola A."/>
            <person name="Aoki S."/>
            <person name="Ashton N."/>
            <person name="Barbazuk W.B."/>
            <person name="Barker E."/>
            <person name="Bennetzen J."/>
            <person name="Bezanilla M."/>
            <person name="Blankenship R."/>
            <person name="Cho S.H."/>
            <person name="Dutcher S."/>
            <person name="Estelle M."/>
            <person name="Fawcett J.A."/>
            <person name="Gundlach H."/>
            <person name="Hanada K."/>
            <person name="Heyl A."/>
            <person name="Hicks K.A."/>
            <person name="Hugh J."/>
            <person name="Lohr M."/>
            <person name="Mayer K."/>
            <person name="Melkozernov A."/>
            <person name="Murata T."/>
            <person name="Nelson D."/>
            <person name="Pils B."/>
            <person name="Prigge M."/>
            <person name="Reiss B."/>
            <person name="Renner T."/>
            <person name="Rombauts S."/>
            <person name="Rushton P."/>
            <person name="Sanderfoot A."/>
            <person name="Schween G."/>
            <person name="Shiu S.-H."/>
            <person name="Stueber K."/>
            <person name="Theodoulou F.L."/>
            <person name="Tu H."/>
            <person name="Van de Peer Y."/>
            <person name="Verrier P.J."/>
            <person name="Waters E."/>
            <person name="Wood A."/>
            <person name="Yang L."/>
            <person name="Cove D."/>
            <person name="Cuming A."/>
            <person name="Hasebe M."/>
            <person name="Lucas S."/>
            <person name="Mishler D.B."/>
            <person name="Reski R."/>
            <person name="Grigoriev I."/>
            <person name="Quatrano R.S."/>
            <person name="Boore J.L."/>
        </authorList>
    </citation>
    <scope>NUCLEOTIDE SEQUENCE [LARGE SCALE GENOMIC DNA]</scope>
    <source>
        <strain evidence="2 3">cv. Gransden 2004</strain>
    </source>
</reference>
<dbReference type="InParanoid" id="A0A2K1JBM9"/>
<keyword evidence="3" id="KW-1185">Reference proteome</keyword>